<evidence type="ECO:0000313" key="3">
    <source>
        <dbReference type="EMBL" id="KAK6351585.1"/>
    </source>
</evidence>
<accession>A0AAN8NC04</accession>
<dbReference type="InterPro" id="IPR002563">
    <property type="entry name" value="Flavin_Rdtase-like_dom"/>
</dbReference>
<dbReference type="Gene3D" id="2.30.110.10">
    <property type="entry name" value="Electron Transport, Fmn-binding Protein, Chain A"/>
    <property type="match status" value="1"/>
</dbReference>
<dbReference type="Pfam" id="PF01613">
    <property type="entry name" value="Flavin_Reduct"/>
    <property type="match status" value="1"/>
</dbReference>
<dbReference type="PANTHER" id="PTHR30466">
    <property type="entry name" value="FLAVIN REDUCTASE"/>
    <property type="match status" value="1"/>
</dbReference>
<dbReference type="GO" id="GO:0042602">
    <property type="term" value="F:riboflavin reductase (NADPH) activity"/>
    <property type="evidence" value="ECO:0007669"/>
    <property type="project" value="TreeGrafter"/>
</dbReference>
<sequence>MSRSLASLVNRQPICSSCLRNFRTTRPAVALLRRNNSNTTSSSDDISSMFSEMEFPSPRKVKPIVERYKTVYRKTESGAILSQVEQRAEGEEILPEEIGAGPYLPISEQLRIQMRRVLYPLTLVTAYSDPEDPKTWNGMTISSFNTVSMDPVPLISFNVKFPSTTGQMILDRELFVVNVLCQHINAAKLCALFNSRPPIKASEMNPEAELPRRDGSDGLRAVHEAPTPYVQRQMANQKMEPKFRPLSGPFKDVPVYRTGYGIRLIPNVLLASLGCQLRKVVTAGDHRIIIAEVMDVYGAIGDRPAERRRFHLQGERLEREMAQTYRNGKYVRHRTENVFDVSMVESGQKILLDDASLDFKFMKRRKSDVITEIA</sequence>
<protein>
    <recommendedName>
        <fullName evidence="2">Flavin reductase like domain-containing protein</fullName>
    </recommendedName>
</protein>
<comment type="caution">
    <text evidence="3">The sequence shown here is derived from an EMBL/GenBank/DDBJ whole genome shotgun (WGS) entry which is preliminary data.</text>
</comment>
<proteinExistence type="predicted"/>
<feature type="domain" description="Flavin reductase like" evidence="2">
    <location>
        <begin position="114"/>
        <end position="312"/>
    </location>
</feature>
<dbReference type="InterPro" id="IPR012349">
    <property type="entry name" value="Split_barrel_FMN-bd"/>
</dbReference>
<dbReference type="EMBL" id="JAVHNR010000002">
    <property type="protein sequence ID" value="KAK6351585.1"/>
    <property type="molecule type" value="Genomic_DNA"/>
</dbReference>
<dbReference type="PANTHER" id="PTHR30466:SF1">
    <property type="entry name" value="FMN REDUCTASE (NADH) RUTF"/>
    <property type="match status" value="1"/>
</dbReference>
<gene>
    <name evidence="3" type="ORF">TWF718_004742</name>
</gene>
<dbReference type="GO" id="GO:0010181">
    <property type="term" value="F:FMN binding"/>
    <property type="evidence" value="ECO:0007669"/>
    <property type="project" value="InterPro"/>
</dbReference>
<keyword evidence="4" id="KW-1185">Reference proteome</keyword>
<dbReference type="AlphaFoldDB" id="A0AAN8NC04"/>
<name>A0AAN8NC04_9PEZI</name>
<evidence type="ECO:0000259" key="2">
    <source>
        <dbReference type="SMART" id="SM00903"/>
    </source>
</evidence>
<organism evidence="3 4">
    <name type="scientific">Orbilia javanica</name>
    <dbReference type="NCBI Taxonomy" id="47235"/>
    <lineage>
        <taxon>Eukaryota</taxon>
        <taxon>Fungi</taxon>
        <taxon>Dikarya</taxon>
        <taxon>Ascomycota</taxon>
        <taxon>Pezizomycotina</taxon>
        <taxon>Orbiliomycetes</taxon>
        <taxon>Orbiliales</taxon>
        <taxon>Orbiliaceae</taxon>
        <taxon>Orbilia</taxon>
    </lineage>
</organism>
<keyword evidence="1" id="KW-0560">Oxidoreductase</keyword>
<evidence type="ECO:0000256" key="1">
    <source>
        <dbReference type="ARBA" id="ARBA00023002"/>
    </source>
</evidence>
<dbReference type="SMART" id="SM00903">
    <property type="entry name" value="Flavin_Reduct"/>
    <property type="match status" value="1"/>
</dbReference>
<reference evidence="3 4" key="1">
    <citation type="submission" date="2019-10" db="EMBL/GenBank/DDBJ databases">
        <authorList>
            <person name="Palmer J.M."/>
        </authorList>
    </citation>
    <scope>NUCLEOTIDE SEQUENCE [LARGE SCALE GENOMIC DNA]</scope>
    <source>
        <strain evidence="3 4">TWF718</strain>
    </source>
</reference>
<evidence type="ECO:0000313" key="4">
    <source>
        <dbReference type="Proteomes" id="UP001313282"/>
    </source>
</evidence>
<dbReference type="SUPFAM" id="SSF50475">
    <property type="entry name" value="FMN-binding split barrel"/>
    <property type="match status" value="1"/>
</dbReference>
<dbReference type="Proteomes" id="UP001313282">
    <property type="component" value="Unassembled WGS sequence"/>
</dbReference>
<dbReference type="InterPro" id="IPR050268">
    <property type="entry name" value="NADH-dep_flavin_reductase"/>
</dbReference>